<organism evidence="4 5">
    <name type="scientific">Veronia nyctiphanis</name>
    <dbReference type="NCBI Taxonomy" id="1278244"/>
    <lineage>
        <taxon>Bacteria</taxon>
        <taxon>Pseudomonadati</taxon>
        <taxon>Pseudomonadota</taxon>
        <taxon>Gammaproteobacteria</taxon>
        <taxon>Vibrionales</taxon>
        <taxon>Vibrionaceae</taxon>
        <taxon>Veronia</taxon>
    </lineage>
</organism>
<dbReference type="Gene3D" id="3.40.140.10">
    <property type="entry name" value="Cytidine Deaminase, domain 2"/>
    <property type="match status" value="1"/>
</dbReference>
<proteinExistence type="predicted"/>
<dbReference type="Proteomes" id="UP000290287">
    <property type="component" value="Unassembled WGS sequence"/>
</dbReference>
<dbReference type="CDD" id="cd01284">
    <property type="entry name" value="Riboflavin_deaminase-reductase"/>
    <property type="match status" value="1"/>
</dbReference>
<evidence type="ECO:0000259" key="3">
    <source>
        <dbReference type="PROSITE" id="PS51747"/>
    </source>
</evidence>
<dbReference type="InterPro" id="IPR016192">
    <property type="entry name" value="APOBEC/CMP_deaminase_Zn-bd"/>
</dbReference>
<evidence type="ECO:0000256" key="2">
    <source>
        <dbReference type="ARBA" id="ARBA00022833"/>
    </source>
</evidence>
<sequence>MTQPFTQSDFMRRALSVSKNALPECRPNPPVGCVLVEQGHIVSEGFTQAIGGNHAEVEALNIFAGDTTKVTAYVTLEPCSFVGRTPACARTLVESGIKRVVVAMLDPDPRNNGKGIAILRDAGVEVEIGLCEQEVSEFLLPYLGQS</sequence>
<dbReference type="RefSeq" id="WP_129122758.1">
    <property type="nucleotide sequence ID" value="NZ_PEIB01000016.1"/>
</dbReference>
<feature type="domain" description="CMP/dCMP-type deaminase" evidence="3">
    <location>
        <begin position="5"/>
        <end position="119"/>
    </location>
</feature>
<evidence type="ECO:0000313" key="4">
    <source>
        <dbReference type="EMBL" id="RXJ72709.1"/>
    </source>
</evidence>
<dbReference type="EMBL" id="PEIB01000016">
    <property type="protein sequence ID" value="RXJ72709.1"/>
    <property type="molecule type" value="Genomic_DNA"/>
</dbReference>
<dbReference type="SUPFAM" id="SSF53927">
    <property type="entry name" value="Cytidine deaminase-like"/>
    <property type="match status" value="1"/>
</dbReference>
<dbReference type="OrthoDB" id="9800865at2"/>
<comment type="caution">
    <text evidence="4">The sequence shown here is derived from an EMBL/GenBank/DDBJ whole genome shotgun (WGS) entry which is preliminary data.</text>
</comment>
<dbReference type="AlphaFoldDB" id="A0A4Q0YU44"/>
<dbReference type="PANTHER" id="PTHR11079">
    <property type="entry name" value="CYTOSINE DEAMINASE FAMILY MEMBER"/>
    <property type="match status" value="1"/>
</dbReference>
<dbReference type="GO" id="GO:0008835">
    <property type="term" value="F:diaminohydroxyphosphoribosylaminopyrimidine deaminase activity"/>
    <property type="evidence" value="ECO:0007669"/>
    <property type="project" value="TreeGrafter"/>
</dbReference>
<dbReference type="InterPro" id="IPR016193">
    <property type="entry name" value="Cytidine_deaminase-like"/>
</dbReference>
<evidence type="ECO:0000256" key="1">
    <source>
        <dbReference type="ARBA" id="ARBA00022723"/>
    </source>
</evidence>
<dbReference type="PANTHER" id="PTHR11079:SF162">
    <property type="entry name" value="RIBOFLAVIN BIOSYNTHESIS PROTEIN PYRD, CHLOROPLASTIC"/>
    <property type="match status" value="1"/>
</dbReference>
<keyword evidence="2" id="KW-0862">Zinc</keyword>
<gene>
    <name evidence="4" type="ORF">CS022_13820</name>
</gene>
<dbReference type="GO" id="GO:0008270">
    <property type="term" value="F:zinc ion binding"/>
    <property type="evidence" value="ECO:0007669"/>
    <property type="project" value="InterPro"/>
</dbReference>
<keyword evidence="5" id="KW-1185">Reference proteome</keyword>
<keyword evidence="1" id="KW-0479">Metal-binding</keyword>
<dbReference type="PROSITE" id="PS00903">
    <property type="entry name" value="CYT_DCMP_DEAMINASES_1"/>
    <property type="match status" value="1"/>
</dbReference>
<reference evidence="4 5" key="1">
    <citation type="submission" date="2017-10" db="EMBL/GenBank/DDBJ databases">
        <title>Nyctiphanis sp. nov., isolated from the stomach of the euphausiid Nyctiphanes simplex (Hansen, 1911) in the Gulf of California.</title>
        <authorList>
            <person name="Gomez-Gil B."/>
            <person name="Aguilar-Mendez M."/>
            <person name="Lopez-Cortes A."/>
            <person name="Gomez-Gutierrez J."/>
            <person name="Roque A."/>
            <person name="Lang E."/>
            <person name="Gonzalez-Castillo A."/>
        </authorList>
    </citation>
    <scope>NUCLEOTIDE SEQUENCE [LARGE SCALE GENOMIC DNA]</scope>
    <source>
        <strain evidence="4 5">CAIM 600</strain>
    </source>
</reference>
<name>A0A4Q0YU44_9GAMM</name>
<evidence type="ECO:0000313" key="5">
    <source>
        <dbReference type="Proteomes" id="UP000290287"/>
    </source>
</evidence>
<accession>A0A4Q0YU44</accession>
<dbReference type="InterPro" id="IPR002125">
    <property type="entry name" value="CMP_dCMP_dom"/>
</dbReference>
<dbReference type="Pfam" id="PF00383">
    <property type="entry name" value="dCMP_cyt_deam_1"/>
    <property type="match status" value="1"/>
</dbReference>
<dbReference type="PROSITE" id="PS51747">
    <property type="entry name" value="CYT_DCMP_DEAMINASES_2"/>
    <property type="match status" value="1"/>
</dbReference>
<protein>
    <submittedName>
        <fullName evidence="4">Riboflavin-specific deaminase</fullName>
    </submittedName>
</protein>